<reference evidence="1" key="1">
    <citation type="submission" date="2021-06" db="EMBL/GenBank/DDBJ databases">
        <authorList>
            <person name="Kallberg Y."/>
            <person name="Tangrot J."/>
            <person name="Rosling A."/>
        </authorList>
    </citation>
    <scope>NUCLEOTIDE SEQUENCE</scope>
    <source>
        <strain evidence="1">AU212A</strain>
    </source>
</reference>
<comment type="caution">
    <text evidence="1">The sequence shown here is derived from an EMBL/GenBank/DDBJ whole genome shotgun (WGS) entry which is preliminary data.</text>
</comment>
<accession>A0ACA9K9J8</accession>
<sequence>MSDVLKEQFTTEWLLDHEGKTKDIRVRDIDIARELLEYLDNGKDMNYKKMYNSKKLCISIIHYGSKFINMITVQTIINKGGVVSRYFLQKLHLSFEGEELYGTELYLKGNDMELFHFLSSGPYIINEASDVIKNNFKDIERLVNDFKFGPFPPRIGSGNEGINEIFPSHDGFENNQQINVIARCILLDVRFVKLWKEIGYFDICKDINDLVLQGAMLILFPPSGSSNWILDKNRIVERFKELIVPLLWENPFEFQYENNKTNSLIH</sequence>
<protein>
    <submittedName>
        <fullName evidence="1">6319_t:CDS:1</fullName>
    </submittedName>
</protein>
<evidence type="ECO:0000313" key="2">
    <source>
        <dbReference type="Proteomes" id="UP000789860"/>
    </source>
</evidence>
<gene>
    <name evidence="1" type="ORF">SCALOS_LOCUS1500</name>
</gene>
<evidence type="ECO:0000313" key="1">
    <source>
        <dbReference type="EMBL" id="CAG8458321.1"/>
    </source>
</evidence>
<dbReference type="Proteomes" id="UP000789860">
    <property type="component" value="Unassembled WGS sequence"/>
</dbReference>
<organism evidence="1 2">
    <name type="scientific">Scutellospora calospora</name>
    <dbReference type="NCBI Taxonomy" id="85575"/>
    <lineage>
        <taxon>Eukaryota</taxon>
        <taxon>Fungi</taxon>
        <taxon>Fungi incertae sedis</taxon>
        <taxon>Mucoromycota</taxon>
        <taxon>Glomeromycotina</taxon>
        <taxon>Glomeromycetes</taxon>
        <taxon>Diversisporales</taxon>
        <taxon>Gigasporaceae</taxon>
        <taxon>Scutellospora</taxon>
    </lineage>
</organism>
<proteinExistence type="predicted"/>
<name>A0ACA9K9J8_9GLOM</name>
<keyword evidence="2" id="KW-1185">Reference proteome</keyword>
<dbReference type="EMBL" id="CAJVPM010001049">
    <property type="protein sequence ID" value="CAG8458321.1"/>
    <property type="molecule type" value="Genomic_DNA"/>
</dbReference>